<keyword evidence="11" id="KW-0547">Nucleotide-binding</keyword>
<feature type="compositionally biased region" description="Basic residues" evidence="25">
    <location>
        <begin position="318"/>
        <end position="340"/>
    </location>
</feature>
<dbReference type="InterPro" id="IPR050494">
    <property type="entry name" value="Ser_Thr_dual-spec_kinase"/>
</dbReference>
<dbReference type="GO" id="GO:0004674">
    <property type="term" value="F:protein serine/threonine kinase activity"/>
    <property type="evidence" value="ECO:0007669"/>
    <property type="project" value="UniProtKB-KW"/>
</dbReference>
<gene>
    <name evidence="27" type="primary">Prpf4b</name>
</gene>
<sequence>MAKNHKHDQSESEGSDSDSIADEIAPKVKKSHKSKKKHKKHSKKERKLSKASDDEVDEVQHKKHKHKRKKQKKTEHEVSDDDIDVPSPKKRKKKEVDSELENRTELIVGHVTKQVDKNGSQVSADDEKESSMLLDLERQKAMIQEALMQEENDQEEDGEVSDQNGNQENGITEEMEVEEEVLSVKKTSKKKKKKDRSRSKERQKSSKHSEDRKEKSDKVEASKSKSRSSIEKHRKDERETESSRSKHSSESRRNNSDRHSDHKSTSRSHDSHSKPRDSERSFGHQSSSRSHREAGRSRRSRSRDRQDSRVRPSASHRSLSRHQPSRRSRSRERRRSRSRDRHGSRYDISRRRDDRRRRHPSHNEDKYKGSFSEGMKAHNVKQSDSESDDISVELSDEDEEALIERRRKERLAIVNKYQEQEKKGLKPGLSAVADDRKLLERDNEDDTGNLVIADDMFASNVNTDASTPASSATTNREGSVTPDMDTMLTTDALKNLTNADFESAIKDKIEQINKSIQDEKEKQNSEGKKASSDMFSEEFTPQIDTKTLTRGADSQDPSLQDNWTDAEGYYRVAIGETLDKRYQVYGYTGQGVFSNVVRARDNARGGAEVAIKIIRRNDLMHKTGLKELDYLKKLNDMDRDDKYHCLRLYRQFNHKSHLCLVFESLSMNLRELLKKYGANIGIHIKAVQSYAQQLFLSLKLLKKCNLIHADIKPDNILVNESKSLLKLCDFGSTSHIADQEITPYLVSRFYRAPEIILGMPYGHGIDMWSVACTIFELYTGRILFPGKSNNQMLKLMMEVKGKIPHRVLKKGTLKEQHFDNSLNFLFTEVDKVTEREKVTVMSTINPTMDIKKEILGRQLTSRMPEDQLRKINQLVDMLDKCLSLDPSKRMTVNQALVHPFIQEKVA</sequence>
<keyword evidence="10" id="KW-0747">Spliceosome</keyword>
<feature type="compositionally biased region" description="Acidic residues" evidence="25">
    <location>
        <begin position="11"/>
        <end position="21"/>
    </location>
</feature>
<dbReference type="GO" id="GO:0045292">
    <property type="term" value="P:mRNA cis splicing, via spliceosome"/>
    <property type="evidence" value="ECO:0007669"/>
    <property type="project" value="InterPro"/>
</dbReference>
<dbReference type="PROSITE" id="PS50011">
    <property type="entry name" value="PROTEIN_KINASE_DOM"/>
    <property type="match status" value="1"/>
</dbReference>
<dbReference type="CDD" id="cd14135">
    <property type="entry name" value="STKc_PRP4"/>
    <property type="match status" value="1"/>
</dbReference>
<feature type="compositionally biased region" description="Acidic residues" evidence="25">
    <location>
        <begin position="171"/>
        <end position="181"/>
    </location>
</feature>
<evidence type="ECO:0000256" key="4">
    <source>
        <dbReference type="ARBA" id="ARBA00022454"/>
    </source>
</evidence>
<keyword evidence="7" id="KW-0597">Phosphoprotein</keyword>
<dbReference type="Pfam" id="PF00069">
    <property type="entry name" value="Pkinase"/>
    <property type="match status" value="1"/>
</dbReference>
<dbReference type="Gene3D" id="1.10.510.10">
    <property type="entry name" value="Transferase(Phosphotransferase) domain 1"/>
    <property type="match status" value="1"/>
</dbReference>
<dbReference type="InterPro" id="IPR000719">
    <property type="entry name" value="Prot_kinase_dom"/>
</dbReference>
<evidence type="ECO:0000256" key="8">
    <source>
        <dbReference type="ARBA" id="ARBA00022664"/>
    </source>
</evidence>
<dbReference type="FunFam" id="3.30.200.20:FF:000123">
    <property type="entry name" value="serine/threonine-protein kinase PRP4 homolog"/>
    <property type="match status" value="1"/>
</dbReference>
<dbReference type="SMART" id="SM00220">
    <property type="entry name" value="S_TKc"/>
    <property type="match status" value="1"/>
</dbReference>
<feature type="compositionally biased region" description="Basic and acidic residues" evidence="25">
    <location>
        <begin position="198"/>
        <end position="282"/>
    </location>
</feature>
<keyword evidence="9" id="KW-0808">Transferase</keyword>
<dbReference type="GO" id="GO:0005681">
    <property type="term" value="C:spliceosomal complex"/>
    <property type="evidence" value="ECO:0007669"/>
    <property type="project" value="UniProtKB-KW"/>
</dbReference>
<feature type="compositionally biased region" description="Low complexity" evidence="25">
    <location>
        <begin position="465"/>
        <end position="474"/>
    </location>
</feature>
<evidence type="ECO:0000256" key="6">
    <source>
        <dbReference type="ARBA" id="ARBA00022527"/>
    </source>
</evidence>
<dbReference type="AlphaFoldDB" id="A0A6F9DP19"/>
<keyword evidence="8" id="KW-0507">mRNA processing</keyword>
<evidence type="ECO:0000256" key="25">
    <source>
        <dbReference type="SAM" id="MobiDB-lite"/>
    </source>
</evidence>
<feature type="compositionally biased region" description="Basic and acidic residues" evidence="25">
    <location>
        <begin position="516"/>
        <end position="531"/>
    </location>
</feature>
<feature type="compositionally biased region" description="Acidic residues" evidence="25">
    <location>
        <begin position="148"/>
        <end position="160"/>
    </location>
</feature>
<feature type="region of interest" description="Disordered" evidence="25">
    <location>
        <begin position="516"/>
        <end position="536"/>
    </location>
</feature>
<feature type="region of interest" description="Disordered" evidence="25">
    <location>
        <begin position="462"/>
        <end position="484"/>
    </location>
</feature>
<accession>A0A6F9DP19</accession>
<comment type="similarity">
    <text evidence="19">Belongs to the protein kinase superfamily. CMGC Ser/Thr protein kinase family.</text>
</comment>
<reference evidence="27" key="1">
    <citation type="submission" date="2020-04" db="EMBL/GenBank/DDBJ databases">
        <authorList>
            <person name="Neveu A P."/>
        </authorList>
    </citation>
    <scope>NUCLEOTIDE SEQUENCE</scope>
    <source>
        <tissue evidence="27">Whole embryo</tissue>
    </source>
</reference>
<evidence type="ECO:0000256" key="16">
    <source>
        <dbReference type="ARBA" id="ARBA00022990"/>
    </source>
</evidence>
<feature type="compositionally biased region" description="Polar residues" evidence="25">
    <location>
        <begin position="161"/>
        <end position="170"/>
    </location>
</feature>
<feature type="compositionally biased region" description="Acidic residues" evidence="25">
    <location>
        <begin position="385"/>
        <end position="398"/>
    </location>
</feature>
<keyword evidence="17" id="KW-0508">mRNA splicing</keyword>
<proteinExistence type="evidence at transcript level"/>
<dbReference type="EMBL" id="LR789330">
    <property type="protein sequence ID" value="CAB3265192.1"/>
    <property type="molecule type" value="mRNA"/>
</dbReference>
<dbReference type="InterPro" id="IPR044092">
    <property type="entry name" value="STKc_PRP4"/>
</dbReference>
<dbReference type="SUPFAM" id="SSF56112">
    <property type="entry name" value="Protein kinase-like (PK-like)"/>
    <property type="match status" value="1"/>
</dbReference>
<comment type="subunit">
    <text evidence="22">Interacts with CLK1 C-terminus. Associates with the U5 snRNP and NCOR1 deacetylase complexes. Identified in the spliceosome C complex.</text>
</comment>
<evidence type="ECO:0000256" key="19">
    <source>
        <dbReference type="ARBA" id="ARBA00023596"/>
    </source>
</evidence>
<evidence type="ECO:0000256" key="10">
    <source>
        <dbReference type="ARBA" id="ARBA00022728"/>
    </source>
</evidence>
<protein>
    <recommendedName>
        <fullName evidence="20">Serine/threonine-protein kinase PRP4 homolog</fullName>
        <ecNumber evidence="3">2.7.11.1</ecNumber>
    </recommendedName>
    <alternativeName>
        <fullName evidence="21">PRP4 pre-mRNA-processing factor 4 homolog</fullName>
    </alternativeName>
</protein>
<keyword evidence="5" id="KW-1017">Isopeptide bond</keyword>
<evidence type="ECO:0000256" key="20">
    <source>
        <dbReference type="ARBA" id="ARBA00023637"/>
    </source>
</evidence>
<evidence type="ECO:0000256" key="14">
    <source>
        <dbReference type="ARBA" id="ARBA00022840"/>
    </source>
</evidence>
<name>A0A6F9DP19_9ASCI</name>
<keyword evidence="4" id="KW-0158">Chromosome</keyword>
<dbReference type="GO" id="GO:0005524">
    <property type="term" value="F:ATP binding"/>
    <property type="evidence" value="ECO:0007669"/>
    <property type="project" value="UniProtKB-KW"/>
</dbReference>
<dbReference type="Gene3D" id="3.30.200.20">
    <property type="entry name" value="Phosphorylase Kinase, domain 1"/>
    <property type="match status" value="1"/>
</dbReference>
<comment type="subcellular location">
    <subcellularLocation>
        <location evidence="2">Chromosome</location>
        <location evidence="2">Centromere</location>
        <location evidence="2">Kinetochore</location>
    </subcellularLocation>
    <subcellularLocation>
        <location evidence="1">Nucleus</location>
    </subcellularLocation>
</comment>
<keyword evidence="14" id="KW-0067">ATP-binding</keyword>
<keyword evidence="15" id="KW-0832">Ubl conjugation</keyword>
<keyword evidence="18" id="KW-0539">Nucleus</keyword>
<evidence type="ECO:0000256" key="3">
    <source>
        <dbReference type="ARBA" id="ARBA00012513"/>
    </source>
</evidence>
<evidence type="ECO:0000256" key="5">
    <source>
        <dbReference type="ARBA" id="ARBA00022499"/>
    </source>
</evidence>
<evidence type="ECO:0000256" key="9">
    <source>
        <dbReference type="ARBA" id="ARBA00022679"/>
    </source>
</evidence>
<feature type="compositionally biased region" description="Basic residues" evidence="25">
    <location>
        <begin position="186"/>
        <end position="197"/>
    </location>
</feature>
<dbReference type="InterPro" id="IPR011009">
    <property type="entry name" value="Kinase-like_dom_sf"/>
</dbReference>
<dbReference type="InterPro" id="IPR008271">
    <property type="entry name" value="Ser/Thr_kinase_AS"/>
</dbReference>
<keyword evidence="16" id="KW-0007">Acetylation</keyword>
<evidence type="ECO:0000256" key="24">
    <source>
        <dbReference type="ARBA" id="ARBA00048977"/>
    </source>
</evidence>
<keyword evidence="6" id="KW-0723">Serine/threonine-protein kinase</keyword>
<dbReference type="EC" id="2.7.11.1" evidence="3"/>
<evidence type="ECO:0000256" key="7">
    <source>
        <dbReference type="ARBA" id="ARBA00022553"/>
    </source>
</evidence>
<organism evidence="27">
    <name type="scientific">Phallusia mammillata</name>
    <dbReference type="NCBI Taxonomy" id="59560"/>
    <lineage>
        <taxon>Eukaryota</taxon>
        <taxon>Metazoa</taxon>
        <taxon>Chordata</taxon>
        <taxon>Tunicata</taxon>
        <taxon>Ascidiacea</taxon>
        <taxon>Phlebobranchia</taxon>
        <taxon>Ascidiidae</taxon>
        <taxon>Phallusia</taxon>
    </lineage>
</organism>
<evidence type="ECO:0000313" key="27">
    <source>
        <dbReference type="EMBL" id="CAB3265192.1"/>
    </source>
</evidence>
<evidence type="ECO:0000256" key="23">
    <source>
        <dbReference type="ARBA" id="ARBA00048659"/>
    </source>
</evidence>
<evidence type="ECO:0000256" key="22">
    <source>
        <dbReference type="ARBA" id="ARBA00046964"/>
    </source>
</evidence>
<evidence type="ECO:0000256" key="18">
    <source>
        <dbReference type="ARBA" id="ARBA00023242"/>
    </source>
</evidence>
<keyword evidence="12 27" id="KW-0418">Kinase</keyword>
<keyword evidence="13" id="KW-0995">Kinetochore</keyword>
<comment type="catalytic activity">
    <reaction evidence="23">
        <text>L-threonyl-[protein] + ATP = O-phospho-L-threonyl-[protein] + ADP + H(+)</text>
        <dbReference type="Rhea" id="RHEA:46608"/>
        <dbReference type="Rhea" id="RHEA-COMP:11060"/>
        <dbReference type="Rhea" id="RHEA-COMP:11605"/>
        <dbReference type="ChEBI" id="CHEBI:15378"/>
        <dbReference type="ChEBI" id="CHEBI:30013"/>
        <dbReference type="ChEBI" id="CHEBI:30616"/>
        <dbReference type="ChEBI" id="CHEBI:61977"/>
        <dbReference type="ChEBI" id="CHEBI:456216"/>
        <dbReference type="EC" id="2.7.11.1"/>
    </reaction>
    <physiologicalReaction direction="left-to-right" evidence="23">
        <dbReference type="Rhea" id="RHEA:46609"/>
    </physiologicalReaction>
</comment>
<evidence type="ECO:0000256" key="21">
    <source>
        <dbReference type="ARBA" id="ARBA00031858"/>
    </source>
</evidence>
<feature type="compositionally biased region" description="Basic residues" evidence="25">
    <location>
        <begin position="27"/>
        <end position="47"/>
    </location>
</feature>
<evidence type="ECO:0000256" key="2">
    <source>
        <dbReference type="ARBA" id="ARBA00004629"/>
    </source>
</evidence>
<feature type="compositionally biased region" description="Basic and acidic residues" evidence="25">
    <location>
        <begin position="341"/>
        <end position="352"/>
    </location>
</feature>
<dbReference type="PROSITE" id="PS00108">
    <property type="entry name" value="PROTEIN_KINASE_ST"/>
    <property type="match status" value="1"/>
</dbReference>
<feature type="domain" description="Protein kinase" evidence="26">
    <location>
        <begin position="582"/>
        <end position="901"/>
    </location>
</feature>
<evidence type="ECO:0000256" key="13">
    <source>
        <dbReference type="ARBA" id="ARBA00022838"/>
    </source>
</evidence>
<evidence type="ECO:0000256" key="17">
    <source>
        <dbReference type="ARBA" id="ARBA00023187"/>
    </source>
</evidence>
<evidence type="ECO:0000256" key="1">
    <source>
        <dbReference type="ARBA" id="ARBA00004123"/>
    </source>
</evidence>
<dbReference type="PANTHER" id="PTHR24058:SF103">
    <property type="entry name" value="SERINE_THREONINE-PROTEIN KINASE PRP4 HOMOLOG"/>
    <property type="match status" value="1"/>
</dbReference>
<evidence type="ECO:0000256" key="15">
    <source>
        <dbReference type="ARBA" id="ARBA00022843"/>
    </source>
</evidence>
<dbReference type="FunFam" id="1.10.510.10:FF:000078">
    <property type="entry name" value="Serine/threonine-protein kinase PRP4 homolog"/>
    <property type="match status" value="1"/>
</dbReference>
<dbReference type="GO" id="GO:0000776">
    <property type="term" value="C:kinetochore"/>
    <property type="evidence" value="ECO:0007669"/>
    <property type="project" value="UniProtKB-KW"/>
</dbReference>
<evidence type="ECO:0000259" key="26">
    <source>
        <dbReference type="PROSITE" id="PS50011"/>
    </source>
</evidence>
<feature type="region of interest" description="Disordered" evidence="25">
    <location>
        <begin position="1"/>
        <end position="398"/>
    </location>
</feature>
<comment type="catalytic activity">
    <reaction evidence="24">
        <text>L-seryl-[protein] + ATP = O-phospho-L-seryl-[protein] + ADP + H(+)</text>
        <dbReference type="Rhea" id="RHEA:17989"/>
        <dbReference type="Rhea" id="RHEA-COMP:9863"/>
        <dbReference type="Rhea" id="RHEA-COMP:11604"/>
        <dbReference type="ChEBI" id="CHEBI:15378"/>
        <dbReference type="ChEBI" id="CHEBI:29999"/>
        <dbReference type="ChEBI" id="CHEBI:30616"/>
        <dbReference type="ChEBI" id="CHEBI:83421"/>
        <dbReference type="ChEBI" id="CHEBI:456216"/>
        <dbReference type="EC" id="2.7.11.1"/>
    </reaction>
    <physiologicalReaction direction="left-to-right" evidence="24">
        <dbReference type="Rhea" id="RHEA:17990"/>
    </physiologicalReaction>
</comment>
<evidence type="ECO:0000256" key="11">
    <source>
        <dbReference type="ARBA" id="ARBA00022741"/>
    </source>
</evidence>
<evidence type="ECO:0000256" key="12">
    <source>
        <dbReference type="ARBA" id="ARBA00022777"/>
    </source>
</evidence>
<feature type="compositionally biased region" description="Basic residues" evidence="25">
    <location>
        <begin position="61"/>
        <end position="73"/>
    </location>
</feature>
<dbReference type="PANTHER" id="PTHR24058">
    <property type="entry name" value="DUAL SPECIFICITY PROTEIN KINASE"/>
    <property type="match status" value="1"/>
</dbReference>
<feature type="compositionally biased region" description="Basic and acidic residues" evidence="25">
    <location>
        <begin position="94"/>
        <end position="104"/>
    </location>
</feature>